<dbReference type="Proteomes" id="UP000053695">
    <property type="component" value="Unassembled WGS sequence"/>
</dbReference>
<organism evidence="7 8">
    <name type="scientific">Methanocaldococcus villosus KIN24-T80</name>
    <dbReference type="NCBI Taxonomy" id="1069083"/>
    <lineage>
        <taxon>Archaea</taxon>
        <taxon>Methanobacteriati</taxon>
        <taxon>Methanobacteriota</taxon>
        <taxon>Methanomada group</taxon>
        <taxon>Methanococci</taxon>
        <taxon>Methanococcales</taxon>
        <taxon>Methanocaldococcaceae</taxon>
        <taxon>Methanocaldococcus</taxon>
    </lineage>
</organism>
<feature type="transmembrane region" description="Helical" evidence="6">
    <location>
        <begin position="377"/>
        <end position="397"/>
    </location>
</feature>
<dbReference type="Pfam" id="PF13440">
    <property type="entry name" value="Polysacc_synt_3"/>
    <property type="match status" value="1"/>
</dbReference>
<accession>N6UV33</accession>
<dbReference type="PATRIC" id="fig|1069083.5.peg.676"/>
<keyword evidence="8" id="KW-1185">Reference proteome</keyword>
<feature type="transmembrane region" description="Helical" evidence="6">
    <location>
        <begin position="213"/>
        <end position="231"/>
    </location>
</feature>
<feature type="transmembrane region" description="Helical" evidence="6">
    <location>
        <begin position="324"/>
        <end position="345"/>
    </location>
</feature>
<comment type="caution">
    <text evidence="7">The sequence shown here is derived from an EMBL/GenBank/DDBJ whole genome shotgun (WGS) entry which is preliminary data.</text>
</comment>
<feature type="transmembrane region" description="Helical" evidence="6">
    <location>
        <begin position="352"/>
        <end position="371"/>
    </location>
</feature>
<evidence type="ECO:0000256" key="2">
    <source>
        <dbReference type="ARBA" id="ARBA00022475"/>
    </source>
</evidence>
<name>N6UV33_9EURY</name>
<comment type="subcellular location">
    <subcellularLocation>
        <location evidence="1">Cell membrane</location>
        <topology evidence="1">Multi-pass membrane protein</topology>
    </subcellularLocation>
</comment>
<dbReference type="InterPro" id="IPR050833">
    <property type="entry name" value="Poly_Biosynth_Transport"/>
</dbReference>
<keyword evidence="2" id="KW-1003">Cell membrane</keyword>
<dbReference type="AlphaFoldDB" id="N6UV33"/>
<protein>
    <submittedName>
        <fullName evidence="7">Polysaccharide biosynthesis protein</fullName>
    </submittedName>
</protein>
<feature type="transmembrane region" description="Helical" evidence="6">
    <location>
        <begin position="146"/>
        <end position="167"/>
    </location>
</feature>
<gene>
    <name evidence="7" type="ORF">J422_03468</name>
</gene>
<keyword evidence="4 6" id="KW-1133">Transmembrane helix</keyword>
<feature type="transmembrane region" description="Helical" evidence="6">
    <location>
        <begin position="37"/>
        <end position="55"/>
    </location>
</feature>
<feature type="transmembrane region" description="Helical" evidence="6">
    <location>
        <begin position="173"/>
        <end position="192"/>
    </location>
</feature>
<evidence type="ECO:0000313" key="8">
    <source>
        <dbReference type="Proteomes" id="UP000053695"/>
    </source>
</evidence>
<dbReference type="STRING" id="1069083.GCA_000371805_01340"/>
<evidence type="ECO:0000313" key="7">
    <source>
        <dbReference type="EMBL" id="ENN96224.1"/>
    </source>
</evidence>
<dbReference type="OrthoDB" id="19148at2157"/>
<feature type="transmembrane region" description="Helical" evidence="6">
    <location>
        <begin position="86"/>
        <end position="107"/>
    </location>
</feature>
<feature type="transmembrane region" description="Helical" evidence="6">
    <location>
        <begin position="287"/>
        <end position="304"/>
    </location>
</feature>
<dbReference type="PANTHER" id="PTHR30250:SF28">
    <property type="entry name" value="POLYSACCHARIDE BIOSYNTHESIS PROTEIN"/>
    <property type="match status" value="1"/>
</dbReference>
<evidence type="ECO:0000256" key="6">
    <source>
        <dbReference type="SAM" id="Phobius"/>
    </source>
</evidence>
<evidence type="ECO:0000256" key="3">
    <source>
        <dbReference type="ARBA" id="ARBA00022692"/>
    </source>
</evidence>
<feature type="transmembrane region" description="Helical" evidence="6">
    <location>
        <begin position="243"/>
        <end position="266"/>
    </location>
</feature>
<keyword evidence="3 6" id="KW-0812">Transmembrane</keyword>
<feature type="transmembrane region" description="Helical" evidence="6">
    <location>
        <begin position="113"/>
        <end position="134"/>
    </location>
</feature>
<reference evidence="7 8" key="1">
    <citation type="journal article" date="2013" name="Genome Announc.">
        <title>Draft Genome Sequence of a Highly Flagellated, Fast-Swimming Archaeon, Methanocaldococcus villosus Strain KIN24-T80 (DSM 22612).</title>
        <authorList>
            <person name="Thennarasu S."/>
            <person name="Polireddy D."/>
            <person name="Antony A."/>
            <person name="Yada M.R."/>
            <person name="Algarawi S."/>
            <person name="Sivakumar N."/>
        </authorList>
    </citation>
    <scope>NUCLEOTIDE SEQUENCE [LARGE SCALE GENOMIC DNA]</scope>
    <source>
        <strain evidence="7 8">KIN24-T80</strain>
    </source>
</reference>
<dbReference type="PANTHER" id="PTHR30250">
    <property type="entry name" value="PST FAMILY PREDICTED COLANIC ACID TRANSPORTER"/>
    <property type="match status" value="1"/>
</dbReference>
<dbReference type="EMBL" id="APMM01000022">
    <property type="protein sequence ID" value="ENN96224.1"/>
    <property type="molecule type" value="Genomic_DNA"/>
</dbReference>
<feature type="transmembrane region" description="Helical" evidence="6">
    <location>
        <begin position="7"/>
        <end position="25"/>
    </location>
</feature>
<dbReference type="RefSeq" id="WP_004591138.1">
    <property type="nucleotide sequence ID" value="NZ_APMM01000022.1"/>
</dbReference>
<dbReference type="GO" id="GO:0005886">
    <property type="term" value="C:plasma membrane"/>
    <property type="evidence" value="ECO:0007669"/>
    <property type="project" value="UniProtKB-SubCell"/>
</dbReference>
<sequence length="403" mass="46009">MLLESLILTFFNFSSGFFNYLYQLFMGKLLTPEEYGVVASLLSIFLILGIFPRVINSSLTPQISKLKAKNRLNEINYIFLHYTKRFLILGVIITIIFLILSPLISNFLHIKNIYTIIILLNLPFIFINPINLAILQGLQRFTKLGFTNTLTSLAKFLFGILLVYLTFGVFGALIAILLSSIISYLVSLYFIRDILKLKPKEYFIKNFYKTSKLIFLIIFSYTTITTVDVILAKHYLSKYLAGIYSSVSTLGKIIFFLPGGIQAIILSKAIEYKEKNLNHLNLLKKSIIFLILLTLPILTSYIFFPELVIKVLFSKKYLLAKLYIGKYGLAMLLFSISGLIMNYLISLNVNRIAYPLILVLIFEILAFIIFPKTIDNFINILILTSLLSIVVQVPYIIKGGKIK</sequence>
<evidence type="ECO:0000256" key="1">
    <source>
        <dbReference type="ARBA" id="ARBA00004651"/>
    </source>
</evidence>
<keyword evidence="5 6" id="KW-0472">Membrane</keyword>
<evidence type="ECO:0000256" key="5">
    <source>
        <dbReference type="ARBA" id="ARBA00023136"/>
    </source>
</evidence>
<evidence type="ECO:0000256" key="4">
    <source>
        <dbReference type="ARBA" id="ARBA00022989"/>
    </source>
</evidence>
<proteinExistence type="predicted"/>